<organism evidence="6 7">
    <name type="scientific">Pseudomonas fluorescens</name>
    <dbReference type="NCBI Taxonomy" id="294"/>
    <lineage>
        <taxon>Bacteria</taxon>
        <taxon>Pseudomonadati</taxon>
        <taxon>Pseudomonadota</taxon>
        <taxon>Gammaproteobacteria</taxon>
        <taxon>Pseudomonadales</taxon>
        <taxon>Pseudomonadaceae</taxon>
        <taxon>Pseudomonas</taxon>
    </lineage>
</organism>
<gene>
    <name evidence="6" type="primary">nemR</name>
    <name evidence="6" type="ORF">PFLU3_54380</name>
</gene>
<evidence type="ECO:0000256" key="1">
    <source>
        <dbReference type="ARBA" id="ARBA00023015"/>
    </source>
</evidence>
<dbReference type="InterPro" id="IPR011075">
    <property type="entry name" value="TetR_C"/>
</dbReference>
<evidence type="ECO:0000313" key="6">
    <source>
        <dbReference type="EMBL" id="KIR15693.1"/>
    </source>
</evidence>
<dbReference type="GO" id="GO:0003677">
    <property type="term" value="F:DNA binding"/>
    <property type="evidence" value="ECO:0007669"/>
    <property type="project" value="UniProtKB-UniRule"/>
</dbReference>
<evidence type="ECO:0000313" key="7">
    <source>
        <dbReference type="Proteomes" id="UP000032210"/>
    </source>
</evidence>
<dbReference type="PANTHER" id="PTHR47506">
    <property type="entry name" value="TRANSCRIPTIONAL REGULATORY PROTEIN"/>
    <property type="match status" value="1"/>
</dbReference>
<dbReference type="PANTHER" id="PTHR47506:SF6">
    <property type="entry name" value="HTH-TYPE TRANSCRIPTIONAL REPRESSOR NEMR"/>
    <property type="match status" value="1"/>
</dbReference>
<dbReference type="Pfam" id="PF00440">
    <property type="entry name" value="TetR_N"/>
    <property type="match status" value="1"/>
</dbReference>
<sequence>MNHPSKSARQAILERGQSIVGAKGFSAVGLNEILQAAEVPKGSFYHYFNSKDAFGVVLLDTYFDHYVQGMQDLFDQPGLSHHAKLMRYWQCWIDNHTGCTDAGKCLAVKLGAEVSDLSEPMRLALQRGTARTIELLAVALQRGVEDGSLTFGQAPQNLAQRLYALWLGTSVMAKITRTTAPFAEALLLTRQLLGSPENPVIHFDRGTGK</sequence>
<dbReference type="PATRIC" id="fig|294.125.peg.5591"/>
<dbReference type="RefSeq" id="WP_043051587.1">
    <property type="nucleotide sequence ID" value="NZ_JXCQ01000107.1"/>
</dbReference>
<protein>
    <submittedName>
        <fullName evidence="6">NemR protein</fullName>
    </submittedName>
</protein>
<dbReference type="AlphaFoldDB" id="A0A0D0S026"/>
<dbReference type="SUPFAM" id="SSF48498">
    <property type="entry name" value="Tetracyclin repressor-like, C-terminal domain"/>
    <property type="match status" value="1"/>
</dbReference>
<feature type="DNA-binding region" description="H-T-H motif" evidence="4">
    <location>
        <begin position="29"/>
        <end position="48"/>
    </location>
</feature>
<dbReference type="SUPFAM" id="SSF46689">
    <property type="entry name" value="Homeodomain-like"/>
    <property type="match status" value="1"/>
</dbReference>
<evidence type="ECO:0000256" key="4">
    <source>
        <dbReference type="PROSITE-ProRule" id="PRU00335"/>
    </source>
</evidence>
<name>A0A0D0S026_PSEFL</name>
<dbReference type="Proteomes" id="UP000032210">
    <property type="component" value="Unassembled WGS sequence"/>
</dbReference>
<dbReference type="InterPro" id="IPR009057">
    <property type="entry name" value="Homeodomain-like_sf"/>
</dbReference>
<evidence type="ECO:0000259" key="5">
    <source>
        <dbReference type="PROSITE" id="PS50977"/>
    </source>
</evidence>
<keyword evidence="1" id="KW-0805">Transcription regulation</keyword>
<feature type="domain" description="HTH tetR-type" evidence="5">
    <location>
        <begin position="6"/>
        <end position="66"/>
    </location>
</feature>
<evidence type="ECO:0000256" key="2">
    <source>
        <dbReference type="ARBA" id="ARBA00023125"/>
    </source>
</evidence>
<dbReference type="PROSITE" id="PS50977">
    <property type="entry name" value="HTH_TETR_2"/>
    <property type="match status" value="1"/>
</dbReference>
<evidence type="ECO:0000256" key="3">
    <source>
        <dbReference type="ARBA" id="ARBA00023163"/>
    </source>
</evidence>
<proteinExistence type="predicted"/>
<dbReference type="EMBL" id="JXCQ01000107">
    <property type="protein sequence ID" value="KIR15693.1"/>
    <property type="molecule type" value="Genomic_DNA"/>
</dbReference>
<comment type="caution">
    <text evidence="6">The sequence shown here is derived from an EMBL/GenBank/DDBJ whole genome shotgun (WGS) entry which is preliminary data.</text>
</comment>
<dbReference type="Gene3D" id="1.10.357.10">
    <property type="entry name" value="Tetracycline Repressor, domain 2"/>
    <property type="match status" value="1"/>
</dbReference>
<dbReference type="InterPro" id="IPR036271">
    <property type="entry name" value="Tet_transcr_reg_TetR-rel_C_sf"/>
</dbReference>
<keyword evidence="3" id="KW-0804">Transcription</keyword>
<reference evidence="6 7" key="1">
    <citation type="submission" date="2015-01" db="EMBL/GenBank/DDBJ databases">
        <title>Genome sequence of the beneficial rhizobacterium Pseudomonas fluorescens 2-79.</title>
        <authorList>
            <person name="Thuermer A."/>
            <person name="Daniel R."/>
        </authorList>
    </citation>
    <scope>NUCLEOTIDE SEQUENCE [LARGE SCALE GENOMIC DNA]</scope>
    <source>
        <strain evidence="6 7">2-79</strain>
    </source>
</reference>
<dbReference type="InterPro" id="IPR001647">
    <property type="entry name" value="HTH_TetR"/>
</dbReference>
<accession>A0A0D0S026</accession>
<dbReference type="Pfam" id="PF16925">
    <property type="entry name" value="TetR_C_13"/>
    <property type="match status" value="1"/>
</dbReference>
<keyword evidence="2 4" id="KW-0238">DNA-binding</keyword>